<reference evidence="3" key="1">
    <citation type="journal article" date="2011" name="MBio">
        <title>Novel metabolic attributes of the genus Cyanothece, comprising a group of unicellular nitrogen-fixing Cyanobacteria.</title>
        <authorList>
            <person name="Bandyopadhyay A."/>
            <person name="Elvitigala T."/>
            <person name="Welsh E."/>
            <person name="Stockel J."/>
            <person name="Liberton M."/>
            <person name="Min H."/>
            <person name="Sherman L.A."/>
            <person name="Pakrasi H.B."/>
        </authorList>
    </citation>
    <scope>NUCLEOTIDE SEQUENCE [LARGE SCALE GENOMIC DNA]</scope>
    <source>
        <strain evidence="3">PCC 8801</strain>
    </source>
</reference>
<evidence type="ECO:0000313" key="2">
    <source>
        <dbReference type="EMBL" id="ACK65184.1"/>
    </source>
</evidence>
<name>B7K248_RIPO1</name>
<dbReference type="HOGENOM" id="CLU_048268_1_0_3"/>
<proteinExistence type="predicted"/>
<dbReference type="OrthoDB" id="384721at2"/>
<protein>
    <recommendedName>
        <fullName evidence="1">Phytase-like domain-containing protein</fullName>
    </recommendedName>
</protein>
<sequence length="457" mass="49592">MLKLKQLSGMLGMIGAITIPLNALASELVGRAVLPANTFAPGPTSGQFITPSNGFTPPFSDQEPVQGFSAILPGPTANTYRVMEDNGFGSKANSADSVLRFYTIEIDFNTGEVFPADWETGARLSSFNSDSYLQLNDRDNQAGFTIVADLTNYPNSAIPVDPNIVNNRWLTGADFDIESFRQAPDGTFWVGDEFGPFLLHFGSEGQLLEAPIEIPNVLGFDSNPLVQSPDNPNVTTANLGRSRGFEGMAINQSGTKLYPLLEGSLTSDPERDRLLIYEYDLLTSDFTGNVFYYRLENPTESGQAIGDLTAISDTEFLVIERDGKQGDPNNPLFSDPAEFKRIYKIDITQVDQEGFVEKELLVDLLAISDPNNLGGNGTTNGTFTFPFVTIEAVLPIDKNTLLVTNDNNFPFSVGRTPGQADNNEFILVSIPSIPESNSSIGLLLLGGLGLILMIKKS</sequence>
<dbReference type="PANTHER" id="PTHR37957">
    <property type="entry name" value="BLR7070 PROTEIN"/>
    <property type="match status" value="1"/>
</dbReference>
<evidence type="ECO:0000313" key="3">
    <source>
        <dbReference type="Proteomes" id="UP000008204"/>
    </source>
</evidence>
<evidence type="ECO:0000259" key="1">
    <source>
        <dbReference type="Pfam" id="PF13449"/>
    </source>
</evidence>
<feature type="domain" description="Phytase-like" evidence="1">
    <location>
        <begin position="64"/>
        <end position="409"/>
    </location>
</feature>
<accession>B7K248</accession>
<organism evidence="2 3">
    <name type="scientific">Rippkaea orientalis (strain PCC 8801 / RF-1)</name>
    <name type="common">Cyanothece sp. (strain PCC 8801)</name>
    <dbReference type="NCBI Taxonomy" id="41431"/>
    <lineage>
        <taxon>Bacteria</taxon>
        <taxon>Bacillati</taxon>
        <taxon>Cyanobacteriota</taxon>
        <taxon>Cyanophyceae</taxon>
        <taxon>Oscillatoriophycideae</taxon>
        <taxon>Chroococcales</taxon>
        <taxon>Aphanothecaceae</taxon>
        <taxon>Rippkaea</taxon>
        <taxon>Rippkaea orientalis</taxon>
    </lineage>
</organism>
<dbReference type="InterPro" id="IPR027372">
    <property type="entry name" value="Phytase-like_dom"/>
</dbReference>
<dbReference type="eggNOG" id="COG4222">
    <property type="taxonomic scope" value="Bacteria"/>
</dbReference>
<dbReference type="Pfam" id="PF13449">
    <property type="entry name" value="Phytase-like"/>
    <property type="match status" value="1"/>
</dbReference>
<dbReference type="STRING" id="41431.PCC8801_1112"/>
<gene>
    <name evidence="2" type="ordered locus">PCC8801_1112</name>
</gene>
<dbReference type="KEGG" id="cyp:PCC8801_1112"/>
<keyword evidence="3" id="KW-1185">Reference proteome</keyword>
<dbReference type="Proteomes" id="UP000008204">
    <property type="component" value="Chromosome"/>
</dbReference>
<dbReference type="EMBL" id="CP001287">
    <property type="protein sequence ID" value="ACK65184.1"/>
    <property type="molecule type" value="Genomic_DNA"/>
</dbReference>
<dbReference type="PANTHER" id="PTHR37957:SF1">
    <property type="entry name" value="PHYTASE-LIKE DOMAIN-CONTAINING PROTEIN"/>
    <property type="match status" value="1"/>
</dbReference>
<dbReference type="RefSeq" id="WP_012594458.1">
    <property type="nucleotide sequence ID" value="NC_011726.1"/>
</dbReference>
<dbReference type="AlphaFoldDB" id="B7K248"/>